<dbReference type="RefSeq" id="WP_168820112.1">
    <property type="nucleotide sequence ID" value="NZ_CP051217.1"/>
</dbReference>
<evidence type="ECO:0000313" key="2">
    <source>
        <dbReference type="EMBL" id="QJB69843.1"/>
    </source>
</evidence>
<reference evidence="2 3" key="1">
    <citation type="submission" date="2020-04" db="EMBL/GenBank/DDBJ databases">
        <title>Genome sequence for Sphingorhabdus sp. strain M1.</title>
        <authorList>
            <person name="Park S.-J."/>
        </authorList>
    </citation>
    <scope>NUCLEOTIDE SEQUENCE [LARGE SCALE GENOMIC DNA]</scope>
    <source>
        <strain evidence="2 3">JK6</strain>
    </source>
</reference>
<dbReference type="SUPFAM" id="SSF159238">
    <property type="entry name" value="SO1590-like"/>
    <property type="match status" value="1"/>
</dbReference>
<dbReference type="InterPro" id="IPR021607">
    <property type="entry name" value="DUF3224"/>
</dbReference>
<gene>
    <name evidence="2" type="ORF">HF685_11605</name>
</gene>
<dbReference type="KEGG" id="phao:HF685_11605"/>
<organism evidence="2 3">
    <name type="scientific">Parasphingorhabdus halotolerans</name>
    <dbReference type="NCBI Taxonomy" id="2725558"/>
    <lineage>
        <taxon>Bacteria</taxon>
        <taxon>Pseudomonadati</taxon>
        <taxon>Pseudomonadota</taxon>
        <taxon>Alphaproteobacteria</taxon>
        <taxon>Sphingomonadales</taxon>
        <taxon>Sphingomonadaceae</taxon>
        <taxon>Parasphingorhabdus</taxon>
    </lineage>
</organism>
<accession>A0A6H2DPD3</accession>
<dbReference type="Gene3D" id="2.40.350.10">
    <property type="entry name" value="SO1590-like"/>
    <property type="match status" value="1"/>
</dbReference>
<evidence type="ECO:0000313" key="3">
    <source>
        <dbReference type="Proteomes" id="UP000501600"/>
    </source>
</evidence>
<feature type="region of interest" description="Disordered" evidence="1">
    <location>
        <begin position="1"/>
        <end position="47"/>
    </location>
</feature>
<name>A0A6H2DPD3_9SPHN</name>
<evidence type="ECO:0000256" key="1">
    <source>
        <dbReference type="SAM" id="MobiDB-lite"/>
    </source>
</evidence>
<dbReference type="Pfam" id="PF11528">
    <property type="entry name" value="DUF3224"/>
    <property type="match status" value="1"/>
</dbReference>
<dbReference type="InterPro" id="IPR023159">
    <property type="entry name" value="SO1590-like_sf"/>
</dbReference>
<protein>
    <submittedName>
        <fullName evidence="2">DUF3224 domain-containing protein</fullName>
    </submittedName>
</protein>
<dbReference type="AlphaFoldDB" id="A0A6H2DPD3"/>
<keyword evidence="3" id="KW-1185">Reference proteome</keyword>
<dbReference type="EMBL" id="CP051217">
    <property type="protein sequence ID" value="QJB69843.1"/>
    <property type="molecule type" value="Genomic_DNA"/>
</dbReference>
<feature type="compositionally biased region" description="Low complexity" evidence="1">
    <location>
        <begin position="36"/>
        <end position="47"/>
    </location>
</feature>
<sequence length="127" mass="13054">MQTASGDFEVEMKPVSGEGEDPARMSIGKTFTGDLTGTSTGQMMMGGTEETGARVYVALETITGSLGGKDGSFIAAHRGTMSPKGQELSIIIVPDSGTGALAGITGTMEIDNVDGAHSYTVTYNLPE</sequence>
<proteinExistence type="predicted"/>
<dbReference type="Proteomes" id="UP000501600">
    <property type="component" value="Chromosome"/>
</dbReference>